<keyword evidence="3" id="KW-1185">Reference proteome</keyword>
<reference evidence="2" key="1">
    <citation type="submission" date="2017-09" db="EMBL/GenBank/DDBJ databases">
        <title>Complete Genome Sequence of ansamitocin-producing Bacterium Actinosynnema pretiosum X47.</title>
        <authorList>
            <person name="Cao G."/>
            <person name="Zong G."/>
            <person name="Zhong C."/>
            <person name="Fu J."/>
        </authorList>
    </citation>
    <scope>NUCLEOTIDE SEQUENCE [LARGE SCALE GENOMIC DNA]</scope>
    <source>
        <strain evidence="2">X47</strain>
    </source>
</reference>
<organism evidence="2 3">
    <name type="scientific">Actinosynnema pretiosum</name>
    <dbReference type="NCBI Taxonomy" id="42197"/>
    <lineage>
        <taxon>Bacteria</taxon>
        <taxon>Bacillati</taxon>
        <taxon>Actinomycetota</taxon>
        <taxon>Actinomycetes</taxon>
        <taxon>Pseudonocardiales</taxon>
        <taxon>Pseudonocardiaceae</taxon>
        <taxon>Actinosynnema</taxon>
    </lineage>
</organism>
<proteinExistence type="predicted"/>
<sequence>MVEESSSAVQRAQQGAVEQLLRLGIDGFGPFKSARQTADEALAKGLTRERAIRQIIRQHVAAAGAQGFVTNLGGLLTLPVALPANLTASYLVQAHMIASIAAVHGHDLESQEVQTAVLVCMVGNAGTEVLKKAGIKAGTKLTVNLIERIPAKVIVEINKRIGFTLLAKYGTSRATLVLAKGVPLVGGVIGGGVDAVATRALGAFAQRFFGRDGQPEVEDGEVLDERLEGRVVDGRVLGSAPAPELADEDASGAARVIRLPPRGERREDR</sequence>
<feature type="region of interest" description="Disordered" evidence="1">
    <location>
        <begin position="241"/>
        <end position="269"/>
    </location>
</feature>
<name>A0A290Z247_9PSEU</name>
<evidence type="ECO:0000313" key="2">
    <source>
        <dbReference type="EMBL" id="ATE53100.1"/>
    </source>
</evidence>
<dbReference type="Pfam" id="PF12787">
    <property type="entry name" value="EcsC"/>
    <property type="match status" value="1"/>
</dbReference>
<evidence type="ECO:0000313" key="3">
    <source>
        <dbReference type="Proteomes" id="UP000218505"/>
    </source>
</evidence>
<dbReference type="RefSeq" id="WP_096492064.1">
    <property type="nucleotide sequence ID" value="NZ_CP023445.1"/>
</dbReference>
<evidence type="ECO:0000256" key="1">
    <source>
        <dbReference type="SAM" id="MobiDB-lite"/>
    </source>
</evidence>
<dbReference type="PANTHER" id="PTHR41260:SF1">
    <property type="entry name" value="PROTEIN ECSC"/>
    <property type="match status" value="1"/>
</dbReference>
<accession>A0A290Z247</accession>
<dbReference type="Proteomes" id="UP000218505">
    <property type="component" value="Chromosome"/>
</dbReference>
<dbReference type="InterPro" id="IPR024787">
    <property type="entry name" value="EcsC"/>
</dbReference>
<dbReference type="PANTHER" id="PTHR41260">
    <property type="entry name" value="PROTEIN ECSC"/>
    <property type="match status" value="1"/>
</dbReference>
<dbReference type="EMBL" id="CP023445">
    <property type="protein sequence ID" value="ATE53100.1"/>
    <property type="molecule type" value="Genomic_DNA"/>
</dbReference>
<dbReference type="AlphaFoldDB" id="A0A290Z247"/>
<dbReference type="KEGG" id="apre:CNX65_07205"/>
<evidence type="ECO:0008006" key="4">
    <source>
        <dbReference type="Google" id="ProtNLM"/>
    </source>
</evidence>
<gene>
    <name evidence="2" type="ORF">CNX65_07205</name>
</gene>
<protein>
    <recommendedName>
        <fullName evidence="4">EcsC family protein</fullName>
    </recommendedName>
</protein>